<proteinExistence type="predicted"/>
<dbReference type="EMBL" id="REGN01001040">
    <property type="protein sequence ID" value="RNA37455.1"/>
    <property type="molecule type" value="Genomic_DNA"/>
</dbReference>
<accession>A0A3M7SP21</accession>
<comment type="caution">
    <text evidence="1">The sequence shown here is derived from an EMBL/GenBank/DDBJ whole genome shotgun (WGS) entry which is preliminary data.</text>
</comment>
<gene>
    <name evidence="1" type="ORF">BpHYR1_031971</name>
</gene>
<name>A0A3M7SP21_BRAPC</name>
<reference evidence="1 2" key="1">
    <citation type="journal article" date="2018" name="Sci. Rep.">
        <title>Genomic signatures of local adaptation to the degree of environmental predictability in rotifers.</title>
        <authorList>
            <person name="Franch-Gras L."/>
            <person name="Hahn C."/>
            <person name="Garcia-Roger E.M."/>
            <person name="Carmona M.J."/>
            <person name="Serra M."/>
            <person name="Gomez A."/>
        </authorList>
    </citation>
    <scope>NUCLEOTIDE SEQUENCE [LARGE SCALE GENOMIC DNA]</scope>
    <source>
        <strain evidence="1">HYR1</strain>
    </source>
</reference>
<evidence type="ECO:0000313" key="2">
    <source>
        <dbReference type="Proteomes" id="UP000276133"/>
    </source>
</evidence>
<organism evidence="1 2">
    <name type="scientific">Brachionus plicatilis</name>
    <name type="common">Marine rotifer</name>
    <name type="synonym">Brachionus muelleri</name>
    <dbReference type="NCBI Taxonomy" id="10195"/>
    <lineage>
        <taxon>Eukaryota</taxon>
        <taxon>Metazoa</taxon>
        <taxon>Spiralia</taxon>
        <taxon>Gnathifera</taxon>
        <taxon>Rotifera</taxon>
        <taxon>Eurotatoria</taxon>
        <taxon>Monogononta</taxon>
        <taxon>Pseudotrocha</taxon>
        <taxon>Ploima</taxon>
        <taxon>Brachionidae</taxon>
        <taxon>Brachionus</taxon>
    </lineage>
</organism>
<protein>
    <submittedName>
        <fullName evidence="1">Uncharacterized protein</fullName>
    </submittedName>
</protein>
<sequence>MLLTLVISIFFLTYLNLGNRLRLDLTFWSKDLKNCDLRNNSAWQFSWPFLVGNEPWTIKN</sequence>
<evidence type="ECO:0000313" key="1">
    <source>
        <dbReference type="EMBL" id="RNA37455.1"/>
    </source>
</evidence>
<dbReference type="AlphaFoldDB" id="A0A3M7SP21"/>
<keyword evidence="2" id="KW-1185">Reference proteome</keyword>
<dbReference type="Proteomes" id="UP000276133">
    <property type="component" value="Unassembled WGS sequence"/>
</dbReference>